<dbReference type="AlphaFoldDB" id="A0A286RGQ8"/>
<dbReference type="EMBL" id="CP018477">
    <property type="protein sequence ID" value="ASV75159.1"/>
    <property type="molecule type" value="Genomic_DNA"/>
</dbReference>
<keyword evidence="4" id="KW-1185">Reference proteome</keyword>
<evidence type="ECO:0000313" key="4">
    <source>
        <dbReference type="Proteomes" id="UP000215086"/>
    </source>
</evidence>
<feature type="region of interest" description="Disordered" evidence="1">
    <location>
        <begin position="1"/>
        <end position="25"/>
    </location>
</feature>
<keyword evidence="2" id="KW-1133">Transmembrane helix</keyword>
<keyword evidence="2" id="KW-0812">Transmembrane</keyword>
<dbReference type="Proteomes" id="UP000215086">
    <property type="component" value="Chromosome"/>
</dbReference>
<gene>
    <name evidence="3" type="ORF">THTE_2557</name>
</gene>
<reference evidence="3 4" key="1">
    <citation type="journal article" name="Front. Microbiol.">
        <title>Sugar Metabolism of the First Thermophilic Planctomycete Thermogutta terrifontis: Comparative Genomic and Transcriptomic Approaches.</title>
        <authorList>
            <person name="Elcheninov A.G."/>
            <person name="Menzel P."/>
            <person name="Gudbergsdottir S.R."/>
            <person name="Slesarev A.I."/>
            <person name="Kadnikov V.V."/>
            <person name="Krogh A."/>
            <person name="Bonch-Osmolovskaya E.A."/>
            <person name="Peng X."/>
            <person name="Kublanov I.V."/>
        </authorList>
    </citation>
    <scope>NUCLEOTIDE SEQUENCE [LARGE SCALE GENOMIC DNA]</scope>
    <source>
        <strain evidence="3 4">R1</strain>
    </source>
</reference>
<evidence type="ECO:0000313" key="3">
    <source>
        <dbReference type="EMBL" id="ASV75159.1"/>
    </source>
</evidence>
<accession>A0A286RGQ8</accession>
<organism evidence="3 4">
    <name type="scientific">Thermogutta terrifontis</name>
    <dbReference type="NCBI Taxonomy" id="1331910"/>
    <lineage>
        <taxon>Bacteria</taxon>
        <taxon>Pseudomonadati</taxon>
        <taxon>Planctomycetota</taxon>
        <taxon>Planctomycetia</taxon>
        <taxon>Pirellulales</taxon>
        <taxon>Thermoguttaceae</taxon>
        <taxon>Thermogutta</taxon>
    </lineage>
</organism>
<dbReference type="RefSeq" id="WP_095415299.1">
    <property type="nucleotide sequence ID" value="NZ_CP018477.1"/>
</dbReference>
<proteinExistence type="predicted"/>
<name>A0A286RGQ8_9BACT</name>
<dbReference type="KEGG" id="ttf:THTE_2557"/>
<evidence type="ECO:0000256" key="1">
    <source>
        <dbReference type="SAM" id="MobiDB-lite"/>
    </source>
</evidence>
<protein>
    <submittedName>
        <fullName evidence="3">Uncharacterized protein</fullName>
    </submittedName>
</protein>
<sequence>MRHLERENPASPDFQSGVSQPLKDRADTSQDVARLLSEYVLIRRAALSWYYFVLVGCTLGGLAIGWLAASSFRQPRAVSSPANAASGERVLLSGKIRFIDAGGMGHPDTGAVVIALPARQFPDSPVPIEGLRPWDRDSAQRQRNLETLAENGGAWTTVDEAGEFSLVLPMQGDYWVLVISKNLARPKSVTEQPNRGIAELDLSQLSRYFERPGDLIGPQEYYWSRQRVEVSGGRIHHVFDGSSWSDLDKIR</sequence>
<feature type="transmembrane region" description="Helical" evidence="2">
    <location>
        <begin position="49"/>
        <end position="69"/>
    </location>
</feature>
<dbReference type="OrthoDB" id="292474at2"/>
<keyword evidence="2" id="KW-0472">Membrane</keyword>
<evidence type="ECO:0000256" key="2">
    <source>
        <dbReference type="SAM" id="Phobius"/>
    </source>
</evidence>